<evidence type="ECO:0000313" key="10">
    <source>
        <dbReference type="EMBL" id="RKF61269.1"/>
    </source>
</evidence>
<keyword evidence="5" id="KW-0539">Nucleus</keyword>
<dbReference type="Pfam" id="PF00271">
    <property type="entry name" value="Helicase_C"/>
    <property type="match status" value="1"/>
</dbReference>
<feature type="coiled-coil region" evidence="6">
    <location>
        <begin position="1279"/>
        <end position="1307"/>
    </location>
</feature>
<evidence type="ECO:0000256" key="6">
    <source>
        <dbReference type="SAM" id="Coils"/>
    </source>
</evidence>
<keyword evidence="2" id="KW-0547">Nucleotide-binding</keyword>
<feature type="region of interest" description="Disordered" evidence="7">
    <location>
        <begin position="1039"/>
        <end position="1145"/>
    </location>
</feature>
<dbReference type="PROSITE" id="PS51192">
    <property type="entry name" value="HELICASE_ATP_BIND_1"/>
    <property type="match status" value="1"/>
</dbReference>
<evidence type="ECO:0000259" key="9">
    <source>
        <dbReference type="PROSITE" id="PS51194"/>
    </source>
</evidence>
<evidence type="ECO:0000259" key="8">
    <source>
        <dbReference type="PROSITE" id="PS51192"/>
    </source>
</evidence>
<feature type="region of interest" description="Disordered" evidence="7">
    <location>
        <begin position="1349"/>
        <end position="1380"/>
    </location>
</feature>
<feature type="compositionally biased region" description="Basic and acidic residues" evidence="7">
    <location>
        <begin position="1369"/>
        <end position="1380"/>
    </location>
</feature>
<protein>
    <submittedName>
        <fullName evidence="10">Putative ATP-dependent helicase C23E6.02</fullName>
    </submittedName>
</protein>
<dbReference type="CDD" id="cd18793">
    <property type="entry name" value="SF2_C_SNF"/>
    <property type="match status" value="1"/>
</dbReference>
<dbReference type="InterPro" id="IPR001650">
    <property type="entry name" value="Helicase_C-like"/>
</dbReference>
<dbReference type="GO" id="GO:0016787">
    <property type="term" value="F:hydrolase activity"/>
    <property type="evidence" value="ECO:0007669"/>
    <property type="project" value="UniProtKB-KW"/>
</dbReference>
<gene>
    <name evidence="10" type="ORF">OnM2_043069</name>
</gene>
<feature type="compositionally biased region" description="Basic residues" evidence="7">
    <location>
        <begin position="1133"/>
        <end position="1142"/>
    </location>
</feature>
<dbReference type="InterPro" id="IPR038718">
    <property type="entry name" value="SNF2-like_sf"/>
</dbReference>
<dbReference type="InterPro" id="IPR049730">
    <property type="entry name" value="SNF2/RAD54-like_C"/>
</dbReference>
<dbReference type="OrthoDB" id="423559at2759"/>
<evidence type="ECO:0000256" key="3">
    <source>
        <dbReference type="ARBA" id="ARBA00022801"/>
    </source>
</evidence>
<dbReference type="EMBL" id="MCFK01004366">
    <property type="protein sequence ID" value="RKF61269.1"/>
    <property type="molecule type" value="Genomic_DNA"/>
</dbReference>
<dbReference type="GO" id="GO:0005634">
    <property type="term" value="C:nucleus"/>
    <property type="evidence" value="ECO:0007669"/>
    <property type="project" value="UniProtKB-SubCell"/>
</dbReference>
<dbReference type="STRING" id="212602.A0A420HV87"/>
<comment type="subcellular location">
    <subcellularLocation>
        <location evidence="1">Nucleus</location>
    </subcellularLocation>
</comment>
<dbReference type="GO" id="GO:0005524">
    <property type="term" value="F:ATP binding"/>
    <property type="evidence" value="ECO:0007669"/>
    <property type="project" value="UniProtKB-KW"/>
</dbReference>
<evidence type="ECO:0000256" key="1">
    <source>
        <dbReference type="ARBA" id="ARBA00004123"/>
    </source>
</evidence>
<dbReference type="InterPro" id="IPR013909">
    <property type="entry name" value="NuBaID_C"/>
</dbReference>
<dbReference type="InterPro" id="IPR027417">
    <property type="entry name" value="P-loop_NTPase"/>
</dbReference>
<feature type="domain" description="Helicase C-terminal" evidence="9">
    <location>
        <begin position="1155"/>
        <end position="1318"/>
    </location>
</feature>
<keyword evidence="11" id="KW-1185">Reference proteome</keyword>
<feature type="region of interest" description="Disordered" evidence="7">
    <location>
        <begin position="1"/>
        <end position="41"/>
    </location>
</feature>
<dbReference type="Gene3D" id="3.40.50.10810">
    <property type="entry name" value="Tandem AAA-ATPase domain"/>
    <property type="match status" value="1"/>
</dbReference>
<dbReference type="GO" id="GO:0008270">
    <property type="term" value="F:zinc ion binding"/>
    <property type="evidence" value="ECO:0007669"/>
    <property type="project" value="InterPro"/>
</dbReference>
<dbReference type="PROSITE" id="PS51194">
    <property type="entry name" value="HELICASE_CTER"/>
    <property type="match status" value="1"/>
</dbReference>
<evidence type="ECO:0000256" key="5">
    <source>
        <dbReference type="ARBA" id="ARBA00023242"/>
    </source>
</evidence>
<dbReference type="Proteomes" id="UP000286134">
    <property type="component" value="Unassembled WGS sequence"/>
</dbReference>
<sequence>MNATKRKFNALLSSIGSRHPSDEQGSSIQNQSTLPGKDILAKRRRVTDTISNLDQKKDGHLDSEPILGRNSSLDSLKSPIVSSDPTMPMYAPWDRDEFLKRLKTFSSISHWTPKPAEVNEVEWAKRGWICQKFERIDGKEEPVYVAHAIEKSLVEKYVQLIVTSHKKNCLWRKRGCDDSIFRLPLSQTSFTTKNLMIRYQEIKLCHKNLPYLHDLRTPEEFDLECTLQYLSADLLGDESFKSNSVLTSSEKVAFILAIFGWQGHHHERLGVQPNSISCQVCFRVLGLWIFKSKETSETGEKIKGATMNCLDVVGQHREYCPWRNPITQNGLLSTKLAPSELMPGWKLILRILKCEFSMINQSPNAYKRLSHEILEKGGREKKDKEIRSRLNRRSRKNMGVEIDEKKLDDQLFINSNLTDKSHQYGQFSPPKPFDKAQIKESLVFIKQHNRPEHHRLSGGKKVSNDQKRIISDPLLPRPPNTYSESSIRTISIPQNTNTTMIQGKEQLFGSMGNTNVGFQSVNNNTSDPYKLNNFIDLTENNSHNFSEQYSYVNPAKAQEELKALLEGVMEDEDKQSRGRSRRKILNADLEDLTGEMENLDIKEKINVTSDDEDQDEDDGTVEGIKVKLLPHQIEGLEWMIGRELGTGKNGARVPKGGILADDMGLGKTLQSISLILTNVKPRDSRVIAKRKLSSDVEKTTLVVAPLALIRQWESEIKDKVCSSLNLRVCVHHGQQRTKNFSDLKKYDVVITTYQILVSEFGSSNENIKIGCFGLNWYRVILDEAHTIKNRNAKATKACYSLRSEYRWCLTGTPMQNNLDELQSLIAFLRIKPFDDLREWKDKIDRPMKNGQGKLAIKRLRHYLAIFMKRRTKDILKVEGALNPGGKPSAPGTDSSVGFKITQRKIEKVFIELSPKEREFYDRLESRTGANIKKVLSGKFSYASALVMLLRLRQACNHPKLVAGQLDNDKDALSTDSNTSKSKATKSDVDSMTDLLSTIGISIKRCEVCQIELDADATEATLRCLECEKDLENIEESAELGKGKKKKPKHLLKAEEDINPVISNQGDFDRDEEEEGSWLVSESRRGSLNLGKAGGTADENAEGGGEWLNSEDEDRSGLQNSTDEEESDADIKSRARNLNKNSKKAKDPIDLTSSAKITKLMKILKNEIHKHKFIVFSQFTSMLDLIEPFMLMNDFNFTRYDGKMRNDLREASLDKLRNDNSCRVLLCSLKCGSLGLNLTAATRVVILEPFWNPFIEEQAIDRVHRLTQKTDVIVYKITIANSVEERILALQERKRELAQQTIEGSKNNGVSKLGMNEIMQLFRSDVDHTLVSSLESTINKKNGLATYPSSVSGNLNNHSMRKPASQVKNKRTEDAVYGRRW</sequence>
<keyword evidence="3" id="KW-0378">Hydrolase</keyword>
<dbReference type="Gene3D" id="3.40.50.300">
    <property type="entry name" value="P-loop containing nucleotide triphosphate hydrolases"/>
    <property type="match status" value="2"/>
</dbReference>
<reference evidence="10 11" key="1">
    <citation type="journal article" date="2018" name="BMC Genomics">
        <title>Comparative genome analyses reveal sequence features reflecting distinct modes of host-adaptation between dicot and monocot powdery mildew.</title>
        <authorList>
            <person name="Wu Y."/>
            <person name="Ma X."/>
            <person name="Pan Z."/>
            <person name="Kale S.D."/>
            <person name="Song Y."/>
            <person name="King H."/>
            <person name="Zhang Q."/>
            <person name="Presley C."/>
            <person name="Deng X."/>
            <person name="Wei C.I."/>
            <person name="Xiao S."/>
        </authorList>
    </citation>
    <scope>NUCLEOTIDE SEQUENCE [LARGE SCALE GENOMIC DNA]</scope>
    <source>
        <strain evidence="10">UMSG2</strain>
    </source>
</reference>
<dbReference type="PANTHER" id="PTHR45626:SF14">
    <property type="entry name" value="ATP-DEPENDENT DNA HELICASE (EUROFUNG)"/>
    <property type="match status" value="1"/>
</dbReference>
<keyword evidence="6" id="KW-0175">Coiled coil</keyword>
<dbReference type="SMART" id="SM00487">
    <property type="entry name" value="DEXDc"/>
    <property type="match status" value="1"/>
</dbReference>
<feature type="domain" description="Helicase ATP-binding" evidence="8">
    <location>
        <begin position="648"/>
        <end position="831"/>
    </location>
</feature>
<proteinExistence type="predicted"/>
<evidence type="ECO:0000256" key="7">
    <source>
        <dbReference type="SAM" id="MobiDB-lite"/>
    </source>
</evidence>
<dbReference type="InterPro" id="IPR050628">
    <property type="entry name" value="SNF2_RAD54_helicase_TF"/>
</dbReference>
<dbReference type="CDD" id="cd18008">
    <property type="entry name" value="DEXDc_SHPRH-like"/>
    <property type="match status" value="1"/>
</dbReference>
<dbReference type="GO" id="GO:0006281">
    <property type="term" value="P:DNA repair"/>
    <property type="evidence" value="ECO:0007669"/>
    <property type="project" value="TreeGrafter"/>
</dbReference>
<comment type="caution">
    <text evidence="10">The sequence shown here is derived from an EMBL/GenBank/DDBJ whole genome shotgun (WGS) entry which is preliminary data.</text>
</comment>
<name>A0A420HV87_9PEZI</name>
<evidence type="ECO:0000256" key="4">
    <source>
        <dbReference type="ARBA" id="ARBA00022840"/>
    </source>
</evidence>
<dbReference type="GO" id="GO:0004386">
    <property type="term" value="F:helicase activity"/>
    <property type="evidence" value="ECO:0007669"/>
    <property type="project" value="UniProtKB-KW"/>
</dbReference>
<dbReference type="SUPFAM" id="SSF52540">
    <property type="entry name" value="P-loop containing nucleoside triphosphate hydrolases"/>
    <property type="match status" value="2"/>
</dbReference>
<dbReference type="SMART" id="SM00490">
    <property type="entry name" value="HELICc"/>
    <property type="match status" value="1"/>
</dbReference>
<evidence type="ECO:0000313" key="11">
    <source>
        <dbReference type="Proteomes" id="UP000286134"/>
    </source>
</evidence>
<dbReference type="FunFam" id="3.40.50.10810:FF:000053">
    <property type="entry name" value="SNF2 family helicase/ATPase, putative"/>
    <property type="match status" value="1"/>
</dbReference>
<dbReference type="Pfam" id="PF00176">
    <property type="entry name" value="SNF2-rel_dom"/>
    <property type="match status" value="1"/>
</dbReference>
<evidence type="ECO:0000256" key="2">
    <source>
        <dbReference type="ARBA" id="ARBA00022741"/>
    </source>
</evidence>
<dbReference type="PANTHER" id="PTHR45626">
    <property type="entry name" value="TRANSCRIPTION TERMINATION FACTOR 2-RELATED"/>
    <property type="match status" value="1"/>
</dbReference>
<dbReference type="InterPro" id="IPR012935">
    <property type="entry name" value="NuBaID_N"/>
</dbReference>
<keyword evidence="10" id="KW-0347">Helicase</keyword>
<dbReference type="Pfam" id="PF07967">
    <property type="entry name" value="zf-C3HC"/>
    <property type="match status" value="1"/>
</dbReference>
<feature type="compositionally biased region" description="Polar residues" evidence="7">
    <location>
        <begin position="23"/>
        <end position="34"/>
    </location>
</feature>
<dbReference type="Pfam" id="PF08600">
    <property type="entry name" value="NuBaID_C"/>
    <property type="match status" value="1"/>
</dbReference>
<keyword evidence="4" id="KW-0067">ATP-binding</keyword>
<accession>A0A420HV87</accession>
<dbReference type="GO" id="GO:0008094">
    <property type="term" value="F:ATP-dependent activity, acting on DNA"/>
    <property type="evidence" value="ECO:0007669"/>
    <property type="project" value="TreeGrafter"/>
</dbReference>
<dbReference type="InterPro" id="IPR000330">
    <property type="entry name" value="SNF2_N"/>
</dbReference>
<organism evidence="10 11">
    <name type="scientific">Erysiphe neolycopersici</name>
    <dbReference type="NCBI Taxonomy" id="212602"/>
    <lineage>
        <taxon>Eukaryota</taxon>
        <taxon>Fungi</taxon>
        <taxon>Dikarya</taxon>
        <taxon>Ascomycota</taxon>
        <taxon>Pezizomycotina</taxon>
        <taxon>Leotiomycetes</taxon>
        <taxon>Erysiphales</taxon>
        <taxon>Erysiphaceae</taxon>
        <taxon>Erysiphe</taxon>
    </lineage>
</organism>
<dbReference type="InterPro" id="IPR014001">
    <property type="entry name" value="Helicase_ATP-bd"/>
</dbReference>